<evidence type="ECO:0000313" key="5">
    <source>
        <dbReference type="Proteomes" id="UP000239089"/>
    </source>
</evidence>
<evidence type="ECO:0008006" key="6">
    <source>
        <dbReference type="Google" id="ProtNLM"/>
    </source>
</evidence>
<evidence type="ECO:0000313" key="4">
    <source>
        <dbReference type="EMBL" id="PPQ26460.1"/>
    </source>
</evidence>
<dbReference type="Proteomes" id="UP000239089">
    <property type="component" value="Unassembled WGS sequence"/>
</dbReference>
<name>A0A2S6MVR6_9HYPH</name>
<gene>
    <name evidence="4" type="ORF">CCR94_22830</name>
</gene>
<evidence type="ECO:0000256" key="2">
    <source>
        <dbReference type="SAM" id="Coils"/>
    </source>
</evidence>
<keyword evidence="5" id="KW-1185">Reference proteome</keyword>
<reference evidence="4 5" key="1">
    <citation type="journal article" date="2018" name="Arch. Microbiol.">
        <title>New insights into the metabolic potential of the phototrophic purple bacterium Rhodopila globiformis DSM 161(T) from its draft genome sequence and evidence for a vanadium-dependent nitrogenase.</title>
        <authorList>
            <person name="Imhoff J.F."/>
            <person name="Rahn T."/>
            <person name="Kunzel S."/>
            <person name="Neulinger S.C."/>
        </authorList>
    </citation>
    <scope>NUCLEOTIDE SEQUENCE [LARGE SCALE GENOMIC DNA]</scope>
    <source>
        <strain evidence="4 5">DSM 16996</strain>
    </source>
</reference>
<feature type="coiled-coil region" evidence="2">
    <location>
        <begin position="57"/>
        <end position="84"/>
    </location>
</feature>
<keyword evidence="2" id="KW-0175">Coiled coil</keyword>
<comment type="caution">
    <text evidence="4">The sequence shown here is derived from an EMBL/GenBank/DDBJ whole genome shotgun (WGS) entry which is preliminary data.</text>
</comment>
<feature type="compositionally biased region" description="Basic and acidic residues" evidence="3">
    <location>
        <begin position="196"/>
        <end position="214"/>
    </location>
</feature>
<protein>
    <recommendedName>
        <fullName evidence="6">PspA/IM30 family protein</fullName>
    </recommendedName>
</protein>
<sequence length="238" mass="26280">MNDVHITGTAMFKTLVKLFRAKTFITQEQFSDAHALTLLDQQIRDCVAALAEAKKAAALATAQHQGEQRRLAMLEAEIADLEIRACAALNQDRDDLALETAGLLADLEADRNAVSCACALYEGQCARMRRRLRKSEARLSELHRGRNLVRAKNALGQLRRDAQGDNPFRAGFAEVEATLARLTERNLLAEDVEEARAGLDDDRNPQKMAEKLSEAGRGPRLRATAEDVFARLRAKTAA</sequence>
<comment type="similarity">
    <text evidence="1">Belongs to the PspA/Vipp/IM30 family.</text>
</comment>
<feature type="region of interest" description="Disordered" evidence="3">
    <location>
        <begin position="196"/>
        <end position="220"/>
    </location>
</feature>
<accession>A0A2S6MVR6</accession>
<dbReference type="AlphaFoldDB" id="A0A2S6MVR6"/>
<dbReference type="InterPro" id="IPR007157">
    <property type="entry name" value="PspA_VIPP1"/>
</dbReference>
<evidence type="ECO:0000256" key="1">
    <source>
        <dbReference type="ARBA" id="ARBA00043985"/>
    </source>
</evidence>
<dbReference type="EMBL" id="NHSJ01000134">
    <property type="protein sequence ID" value="PPQ26460.1"/>
    <property type="molecule type" value="Genomic_DNA"/>
</dbReference>
<proteinExistence type="inferred from homology"/>
<dbReference type="Pfam" id="PF04012">
    <property type="entry name" value="PspA_IM30"/>
    <property type="match status" value="1"/>
</dbReference>
<organism evidence="4 5">
    <name type="scientific">Rhodoblastus sphagnicola</name>
    <dbReference type="NCBI Taxonomy" id="333368"/>
    <lineage>
        <taxon>Bacteria</taxon>
        <taxon>Pseudomonadati</taxon>
        <taxon>Pseudomonadota</taxon>
        <taxon>Alphaproteobacteria</taxon>
        <taxon>Hyphomicrobiales</taxon>
        <taxon>Rhodoblastaceae</taxon>
        <taxon>Rhodoblastus</taxon>
    </lineage>
</organism>
<evidence type="ECO:0000256" key="3">
    <source>
        <dbReference type="SAM" id="MobiDB-lite"/>
    </source>
</evidence>